<name>A0A9P7B5K0_MAUEX</name>
<sequence>MVRFRKLNGGLWGDESRDQDEDEFDFPIDEDEQDKMIENLEKRNYKDREITMQVLCMIYLLCAGIFLIMATRTKSRDIASMLLGGVQSIVCSWITLRYNLINNYCIFKRWNICINGKNINFLNYAILILLLWISWNEYDDQKLLQLLFQIPLLLRITAIVMKRWSLELDQEFDSLRTLKYKYKNA</sequence>
<dbReference type="OrthoDB" id="4074030at2759"/>
<protein>
    <submittedName>
        <fullName evidence="2">Uncharacterized protein</fullName>
    </submittedName>
</protein>
<organism evidence="2 3">
    <name type="scientific">Maudiozyma exigua</name>
    <name type="common">Yeast</name>
    <name type="synonym">Kazachstania exigua</name>
    <dbReference type="NCBI Taxonomy" id="34358"/>
    <lineage>
        <taxon>Eukaryota</taxon>
        <taxon>Fungi</taxon>
        <taxon>Dikarya</taxon>
        <taxon>Ascomycota</taxon>
        <taxon>Saccharomycotina</taxon>
        <taxon>Saccharomycetes</taxon>
        <taxon>Saccharomycetales</taxon>
        <taxon>Saccharomycetaceae</taxon>
        <taxon>Maudiozyma</taxon>
    </lineage>
</organism>
<feature type="transmembrane region" description="Helical" evidence="1">
    <location>
        <begin position="121"/>
        <end position="138"/>
    </location>
</feature>
<dbReference type="AlphaFoldDB" id="A0A9P7B5K0"/>
<accession>A0A9P7B5K0</accession>
<keyword evidence="1" id="KW-0472">Membrane</keyword>
<evidence type="ECO:0000313" key="2">
    <source>
        <dbReference type="EMBL" id="KAG0660798.1"/>
    </source>
</evidence>
<dbReference type="Proteomes" id="UP000750334">
    <property type="component" value="Unassembled WGS sequence"/>
</dbReference>
<feature type="transmembrane region" description="Helical" evidence="1">
    <location>
        <begin position="50"/>
        <end position="72"/>
    </location>
</feature>
<evidence type="ECO:0000313" key="3">
    <source>
        <dbReference type="Proteomes" id="UP000750334"/>
    </source>
</evidence>
<proteinExistence type="predicted"/>
<comment type="caution">
    <text evidence="2">The sequence shown here is derived from an EMBL/GenBank/DDBJ whole genome shotgun (WGS) entry which is preliminary data.</text>
</comment>
<feature type="transmembrane region" description="Helical" evidence="1">
    <location>
        <begin position="78"/>
        <end position="100"/>
    </location>
</feature>
<keyword evidence="1" id="KW-1133">Transmembrane helix</keyword>
<reference evidence="2 3" key="1">
    <citation type="submission" date="2020-11" db="EMBL/GenBank/DDBJ databases">
        <title>Kefir isolates.</title>
        <authorList>
            <person name="Marcisauskas S."/>
            <person name="Kim Y."/>
            <person name="Blasche S."/>
        </authorList>
    </citation>
    <scope>NUCLEOTIDE SEQUENCE [LARGE SCALE GENOMIC DNA]</scope>
    <source>
        <strain evidence="2 3">OG2</strain>
    </source>
</reference>
<evidence type="ECO:0000256" key="1">
    <source>
        <dbReference type="SAM" id="Phobius"/>
    </source>
</evidence>
<keyword evidence="3" id="KW-1185">Reference proteome</keyword>
<gene>
    <name evidence="2" type="ORF">C6P45_001525</name>
</gene>
<dbReference type="EMBL" id="PUHR01000170">
    <property type="protein sequence ID" value="KAG0660798.1"/>
    <property type="molecule type" value="Genomic_DNA"/>
</dbReference>
<keyword evidence="1" id="KW-0812">Transmembrane</keyword>